<evidence type="ECO:0000313" key="1">
    <source>
        <dbReference type="EMBL" id="OIJ28348.1"/>
    </source>
</evidence>
<dbReference type="InterPro" id="IPR047715">
    <property type="entry name" value="EboA_dom"/>
</dbReference>
<comment type="caution">
    <text evidence="1">The sequence shown here is derived from an EMBL/GenBank/DDBJ whole genome shotgun (WGS) entry which is preliminary data.</text>
</comment>
<dbReference type="RefSeq" id="WP_045552043.1">
    <property type="nucleotide sequence ID" value="NZ_JZDQ02000003.1"/>
</dbReference>
<proteinExistence type="predicted"/>
<evidence type="ECO:0008006" key="3">
    <source>
        <dbReference type="Google" id="ProtNLM"/>
    </source>
</evidence>
<sequence length="199" mass="21534">MNQTLLAEWCAEIEADPTRVRTRFPAAAREIGRTPGTSPAPGEDRVEDDVRVRLLSALGRGLADDADALSAEVHDLYRFGDADERRAVLLGLGHLQAALGDRAVDLLHDALRTNDPRLVAAAVGTYAARLEDAAWRQAVLKCLFVGVPLRLVAGLDVRADDELRRMVADYAAERRAAGREVPADALPLLPVPTPSTRES</sequence>
<dbReference type="Proteomes" id="UP000033772">
    <property type="component" value="Unassembled WGS sequence"/>
</dbReference>
<dbReference type="AlphaFoldDB" id="A0A1J4N9Y5"/>
<keyword evidence="2" id="KW-1185">Reference proteome</keyword>
<dbReference type="NCBIfam" id="NF035938">
    <property type="entry name" value="EboA_domain"/>
    <property type="match status" value="1"/>
</dbReference>
<dbReference type="STRING" id="1844.UG56_002720"/>
<reference evidence="1" key="1">
    <citation type="submission" date="2016-10" db="EMBL/GenBank/DDBJ databases">
        <title>Draft Genome Sequence of Nocardioides luteus Strain BAFB, an Alkane-Degrading Bacterium Isolated from JP-7 Polluted Soil.</title>
        <authorList>
            <person name="Brown L."/>
            <person name="Ruiz O.N."/>
            <person name="Gunasekera T."/>
        </authorList>
    </citation>
    <scope>NUCLEOTIDE SEQUENCE [LARGE SCALE GENOMIC DNA]</scope>
    <source>
        <strain evidence="1">BAFB</strain>
    </source>
</reference>
<accession>A0A1J4N9Y5</accession>
<protein>
    <recommendedName>
        <fullName evidence="3">Sugar phosphate isomerase</fullName>
    </recommendedName>
</protein>
<evidence type="ECO:0000313" key="2">
    <source>
        <dbReference type="Proteomes" id="UP000033772"/>
    </source>
</evidence>
<dbReference type="EMBL" id="JZDQ02000003">
    <property type="protein sequence ID" value="OIJ28348.1"/>
    <property type="molecule type" value="Genomic_DNA"/>
</dbReference>
<name>A0A1J4N9Y5_9ACTN</name>
<gene>
    <name evidence="1" type="ORF">UG56_002720</name>
</gene>
<organism evidence="1 2">
    <name type="scientific">Nocardioides luteus</name>
    <dbReference type="NCBI Taxonomy" id="1844"/>
    <lineage>
        <taxon>Bacteria</taxon>
        <taxon>Bacillati</taxon>
        <taxon>Actinomycetota</taxon>
        <taxon>Actinomycetes</taxon>
        <taxon>Propionibacteriales</taxon>
        <taxon>Nocardioidaceae</taxon>
        <taxon>Nocardioides</taxon>
    </lineage>
</organism>